<protein>
    <submittedName>
        <fullName evidence="1">Uncharacterized protein</fullName>
    </submittedName>
</protein>
<organism evidence="1 2">
    <name type="scientific">Nocardia ninae NBRC 108245</name>
    <dbReference type="NCBI Taxonomy" id="1210091"/>
    <lineage>
        <taxon>Bacteria</taxon>
        <taxon>Bacillati</taxon>
        <taxon>Actinomycetota</taxon>
        <taxon>Actinomycetes</taxon>
        <taxon>Mycobacteriales</taxon>
        <taxon>Nocardiaceae</taxon>
        <taxon>Nocardia</taxon>
    </lineage>
</organism>
<sequence>MSSVSNIQSFTPTGWIAIFTGTDTLVGRSVEVDAWDTSTGTALVVDAERGVRRLVTDYPDFSHLERANRVIAALPGAGWRVRDLYWGQEKSPVEEVLAWLVKSNGELTAITVDENGNFGSAEDAHWCYPPGVEPDQ</sequence>
<dbReference type="AlphaFoldDB" id="A0A511MTU4"/>
<accession>A0A511MTU4</accession>
<dbReference type="OrthoDB" id="4557579at2"/>
<comment type="caution">
    <text evidence="1">The sequence shown here is derived from an EMBL/GenBank/DDBJ whole genome shotgun (WGS) entry which is preliminary data.</text>
</comment>
<keyword evidence="2" id="KW-1185">Reference proteome</keyword>
<proteinExistence type="predicted"/>
<name>A0A511MTU4_9NOCA</name>
<evidence type="ECO:0000313" key="2">
    <source>
        <dbReference type="Proteomes" id="UP000321424"/>
    </source>
</evidence>
<dbReference type="EMBL" id="BJXA01000106">
    <property type="protein sequence ID" value="GEM43617.1"/>
    <property type="molecule type" value="Genomic_DNA"/>
</dbReference>
<gene>
    <name evidence="1" type="ORF">NN4_81360</name>
</gene>
<evidence type="ECO:0000313" key="1">
    <source>
        <dbReference type="EMBL" id="GEM43617.1"/>
    </source>
</evidence>
<dbReference type="Proteomes" id="UP000321424">
    <property type="component" value="Unassembled WGS sequence"/>
</dbReference>
<reference evidence="1 2" key="1">
    <citation type="submission" date="2019-07" db="EMBL/GenBank/DDBJ databases">
        <title>Whole genome shotgun sequence of Nocardia ninae NBRC 108245.</title>
        <authorList>
            <person name="Hosoyama A."/>
            <person name="Uohara A."/>
            <person name="Ohji S."/>
            <person name="Ichikawa N."/>
        </authorList>
    </citation>
    <scope>NUCLEOTIDE SEQUENCE [LARGE SCALE GENOMIC DNA]</scope>
    <source>
        <strain evidence="1 2">NBRC 108245</strain>
    </source>
</reference>